<dbReference type="GO" id="GO:0005789">
    <property type="term" value="C:endoplasmic reticulum membrane"/>
    <property type="evidence" value="ECO:0007669"/>
    <property type="project" value="UniProtKB-SubCell"/>
</dbReference>
<dbReference type="GO" id="GO:0005507">
    <property type="term" value="F:copper ion binding"/>
    <property type="evidence" value="ECO:0007669"/>
    <property type="project" value="InterPro"/>
</dbReference>
<evidence type="ECO:0000256" key="2">
    <source>
        <dbReference type="ARBA" id="ARBA00004406"/>
    </source>
</evidence>
<evidence type="ECO:0000256" key="1">
    <source>
        <dbReference type="ARBA" id="ARBA00001935"/>
    </source>
</evidence>
<dbReference type="GO" id="GO:0016491">
    <property type="term" value="F:oxidoreductase activity"/>
    <property type="evidence" value="ECO:0007669"/>
    <property type="project" value="UniProtKB-KW"/>
</dbReference>
<evidence type="ECO:0000259" key="11">
    <source>
        <dbReference type="Pfam" id="PF07731"/>
    </source>
</evidence>
<dbReference type="SUPFAM" id="SSF49503">
    <property type="entry name" value="Cupredoxins"/>
    <property type="match status" value="1"/>
</dbReference>
<evidence type="ECO:0000313" key="12">
    <source>
        <dbReference type="EMBL" id="OVA14536.1"/>
    </source>
</evidence>
<evidence type="ECO:0000256" key="8">
    <source>
        <dbReference type="ARBA" id="ARBA00023008"/>
    </source>
</evidence>
<keyword evidence="5" id="KW-0732">Signal</keyword>
<keyword evidence="4" id="KW-0479">Metal-binding</keyword>
<keyword evidence="8" id="KW-0186">Copper</keyword>
<dbReference type="Proteomes" id="UP000195402">
    <property type="component" value="Unassembled WGS sequence"/>
</dbReference>
<keyword evidence="7" id="KW-0560">Oxidoreductase</keyword>
<dbReference type="Gene3D" id="2.60.40.420">
    <property type="entry name" value="Cupredoxins - blue copper proteins"/>
    <property type="match status" value="1"/>
</dbReference>
<comment type="subcellular location">
    <subcellularLocation>
        <location evidence="2">Endoplasmic reticulum membrane</location>
        <topology evidence="2">Peripheral membrane protein</topology>
    </subcellularLocation>
</comment>
<dbReference type="InterPro" id="IPR011706">
    <property type="entry name" value="Cu-oxidase_C"/>
</dbReference>
<dbReference type="GO" id="GO:0016036">
    <property type="term" value="P:cellular response to phosphate starvation"/>
    <property type="evidence" value="ECO:0007669"/>
    <property type="project" value="InterPro"/>
</dbReference>
<evidence type="ECO:0000256" key="3">
    <source>
        <dbReference type="ARBA" id="ARBA00010609"/>
    </source>
</evidence>
<dbReference type="Pfam" id="PF07731">
    <property type="entry name" value="Cu-oxidase_2"/>
    <property type="match status" value="1"/>
</dbReference>
<dbReference type="PANTHER" id="PTHR48461:SF1">
    <property type="entry name" value="MULTICOPPER OXIDASE LPR1-LIKE"/>
    <property type="match status" value="1"/>
</dbReference>
<dbReference type="EMBL" id="MVGT01001030">
    <property type="protein sequence ID" value="OVA14536.1"/>
    <property type="molecule type" value="Genomic_DNA"/>
</dbReference>
<feature type="domain" description="Plastocyanin-like" evidence="11">
    <location>
        <begin position="3"/>
        <end position="62"/>
    </location>
</feature>
<evidence type="ECO:0000256" key="7">
    <source>
        <dbReference type="ARBA" id="ARBA00023002"/>
    </source>
</evidence>
<evidence type="ECO:0000256" key="10">
    <source>
        <dbReference type="ARBA" id="ARBA00023180"/>
    </source>
</evidence>
<comment type="cofactor">
    <cofactor evidence="1">
        <name>Cu cation</name>
        <dbReference type="ChEBI" id="CHEBI:23378"/>
    </cofactor>
</comment>
<keyword evidence="9" id="KW-0472">Membrane</keyword>
<evidence type="ECO:0000256" key="9">
    <source>
        <dbReference type="ARBA" id="ARBA00023136"/>
    </source>
</evidence>
<dbReference type="InterPro" id="IPR008972">
    <property type="entry name" value="Cupredoxin"/>
</dbReference>
<sequence>MYEYTSNIDEPTHLYLNGKSYDEEVTETPKVGTSEVWYVINLTEDNHPLHIHLGLFVVLDQREIVKIDELKACLMKMNDPVKCHVDKYGIIK</sequence>
<evidence type="ECO:0000256" key="5">
    <source>
        <dbReference type="ARBA" id="ARBA00022729"/>
    </source>
</evidence>
<organism evidence="12 13">
    <name type="scientific">Macleaya cordata</name>
    <name type="common">Five-seeded plume-poppy</name>
    <name type="synonym">Bocconia cordata</name>
    <dbReference type="NCBI Taxonomy" id="56857"/>
    <lineage>
        <taxon>Eukaryota</taxon>
        <taxon>Viridiplantae</taxon>
        <taxon>Streptophyta</taxon>
        <taxon>Embryophyta</taxon>
        <taxon>Tracheophyta</taxon>
        <taxon>Spermatophyta</taxon>
        <taxon>Magnoliopsida</taxon>
        <taxon>Ranunculales</taxon>
        <taxon>Papaveraceae</taxon>
        <taxon>Papaveroideae</taxon>
        <taxon>Macleaya</taxon>
    </lineage>
</organism>
<dbReference type="PANTHER" id="PTHR48461">
    <property type="entry name" value="MULTICOPPER OXIDASE LPR1-LIKE"/>
    <property type="match status" value="1"/>
</dbReference>
<evidence type="ECO:0000256" key="4">
    <source>
        <dbReference type="ARBA" id="ARBA00022723"/>
    </source>
</evidence>
<evidence type="ECO:0000313" key="13">
    <source>
        <dbReference type="Proteomes" id="UP000195402"/>
    </source>
</evidence>
<proteinExistence type="inferred from homology"/>
<evidence type="ECO:0000256" key="6">
    <source>
        <dbReference type="ARBA" id="ARBA00022824"/>
    </source>
</evidence>
<comment type="caution">
    <text evidence="12">The sequence shown here is derived from an EMBL/GenBank/DDBJ whole genome shotgun (WGS) entry which is preliminary data.</text>
</comment>
<dbReference type="InParanoid" id="A0A200QVN4"/>
<dbReference type="AlphaFoldDB" id="A0A200QVN4"/>
<dbReference type="InterPro" id="IPR052152">
    <property type="entry name" value="LPR1/LPR2"/>
</dbReference>
<name>A0A200QVN4_MACCD</name>
<reference evidence="12 13" key="1">
    <citation type="journal article" date="2017" name="Mol. Plant">
        <title>The Genome of Medicinal Plant Macleaya cordata Provides New Insights into Benzylisoquinoline Alkaloids Metabolism.</title>
        <authorList>
            <person name="Liu X."/>
            <person name="Liu Y."/>
            <person name="Huang P."/>
            <person name="Ma Y."/>
            <person name="Qing Z."/>
            <person name="Tang Q."/>
            <person name="Cao H."/>
            <person name="Cheng P."/>
            <person name="Zheng Y."/>
            <person name="Yuan Z."/>
            <person name="Zhou Y."/>
            <person name="Liu J."/>
            <person name="Tang Z."/>
            <person name="Zhuo Y."/>
            <person name="Zhang Y."/>
            <person name="Yu L."/>
            <person name="Huang J."/>
            <person name="Yang P."/>
            <person name="Peng Q."/>
            <person name="Zhang J."/>
            <person name="Jiang W."/>
            <person name="Zhang Z."/>
            <person name="Lin K."/>
            <person name="Ro D.K."/>
            <person name="Chen X."/>
            <person name="Xiong X."/>
            <person name="Shang Y."/>
            <person name="Huang S."/>
            <person name="Zeng J."/>
        </authorList>
    </citation>
    <scope>NUCLEOTIDE SEQUENCE [LARGE SCALE GENOMIC DNA]</scope>
    <source>
        <strain evidence="13">cv. BLH2017</strain>
        <tissue evidence="12">Root</tissue>
    </source>
</reference>
<accession>A0A200QVN4</accession>
<keyword evidence="10" id="KW-0325">Glycoprotein</keyword>
<dbReference type="OrthoDB" id="262547at2759"/>
<protein>
    <recommendedName>
        <fullName evidence="11">Plastocyanin-like domain-containing protein</fullName>
    </recommendedName>
</protein>
<keyword evidence="6" id="KW-0256">Endoplasmic reticulum</keyword>
<comment type="similarity">
    <text evidence="3">Belongs to the multicopper oxidase family.</text>
</comment>
<keyword evidence="13" id="KW-1185">Reference proteome</keyword>
<dbReference type="STRING" id="56857.A0A200QVN4"/>
<dbReference type="OMA" id="HHPRKEN"/>
<gene>
    <name evidence="12" type="ORF">BVC80_1039g15</name>
</gene>